<dbReference type="Proteomes" id="UP000683310">
    <property type="component" value="Chromosome"/>
</dbReference>
<sequence length="97" mass="11517">MKFYLGCHQPHWLTRTADPLFISDTRLRDRKSLPRALGEWALDSGGFTQLQTHGNWDSVTPRQYVDRVRRYHDEIGHMAWSAQQDWMFTHQPDTCRS</sequence>
<feature type="domain" description="DeoxyPurine in DNA protein A" evidence="1">
    <location>
        <begin position="2"/>
        <end position="88"/>
    </location>
</feature>
<evidence type="ECO:0000259" key="1">
    <source>
        <dbReference type="Pfam" id="PF23859"/>
    </source>
</evidence>
<dbReference type="InterPro" id="IPR055645">
    <property type="entry name" value="DpdA"/>
</dbReference>
<reference evidence="2 3" key="1">
    <citation type="submission" date="2021-04" db="EMBL/GenBank/DDBJ databases">
        <title>Nocardia tengchongensis.</title>
        <authorList>
            <person name="Zhuang k."/>
            <person name="Ran Y."/>
            <person name="Li W."/>
        </authorList>
    </citation>
    <scope>NUCLEOTIDE SEQUENCE [LARGE SCALE GENOMIC DNA]</scope>
    <source>
        <strain evidence="2 3">CFH S0057</strain>
    </source>
</reference>
<organism evidence="2 3">
    <name type="scientific">Nocardia tengchongensis</name>
    <dbReference type="NCBI Taxonomy" id="2055889"/>
    <lineage>
        <taxon>Bacteria</taxon>
        <taxon>Bacillati</taxon>
        <taxon>Actinomycetota</taxon>
        <taxon>Actinomycetes</taxon>
        <taxon>Mycobacteriales</taxon>
        <taxon>Nocardiaceae</taxon>
        <taxon>Nocardia</taxon>
    </lineage>
</organism>
<evidence type="ECO:0000313" key="3">
    <source>
        <dbReference type="Proteomes" id="UP000683310"/>
    </source>
</evidence>
<name>A0ABX8CHH7_9NOCA</name>
<gene>
    <name evidence="2" type="ORF">KHQ06_23780</name>
</gene>
<dbReference type="EMBL" id="CP074371">
    <property type="protein sequence ID" value="QVI19406.1"/>
    <property type="molecule type" value="Genomic_DNA"/>
</dbReference>
<proteinExistence type="predicted"/>
<dbReference type="Pfam" id="PF23859">
    <property type="entry name" value="DpdA"/>
    <property type="match status" value="1"/>
</dbReference>
<accession>A0ABX8CHH7</accession>
<protein>
    <recommendedName>
        <fullName evidence="1">DeoxyPurine in DNA protein A domain-containing protein</fullName>
    </recommendedName>
</protein>
<dbReference type="RefSeq" id="WP_213555439.1">
    <property type="nucleotide sequence ID" value="NZ_JBHZDI010000067.1"/>
</dbReference>
<evidence type="ECO:0000313" key="2">
    <source>
        <dbReference type="EMBL" id="QVI19406.1"/>
    </source>
</evidence>
<keyword evidence="3" id="KW-1185">Reference proteome</keyword>